<dbReference type="InterPro" id="IPR001001">
    <property type="entry name" value="DNA_polIII_beta"/>
</dbReference>
<dbReference type="Proteomes" id="UP000184251">
    <property type="component" value="Unassembled WGS sequence"/>
</dbReference>
<comment type="subcellular location">
    <subcellularLocation>
        <location evidence="1 10">Cytoplasm</location>
    </subcellularLocation>
</comment>
<proteinExistence type="inferred from homology"/>
<name>A0A1M4T6G6_9FIRM</name>
<dbReference type="PIRSF" id="PIRSF000804">
    <property type="entry name" value="DNA_pol_III_b"/>
    <property type="match status" value="1"/>
</dbReference>
<evidence type="ECO:0000256" key="7">
    <source>
        <dbReference type="ARBA" id="ARBA00022705"/>
    </source>
</evidence>
<dbReference type="SUPFAM" id="SSF55979">
    <property type="entry name" value="DNA clamp"/>
    <property type="match status" value="3"/>
</dbReference>
<evidence type="ECO:0000259" key="12">
    <source>
        <dbReference type="Pfam" id="PF02767"/>
    </source>
</evidence>
<dbReference type="GO" id="GO:0003887">
    <property type="term" value="F:DNA-directed DNA polymerase activity"/>
    <property type="evidence" value="ECO:0007669"/>
    <property type="project" value="UniProtKB-UniRule"/>
</dbReference>
<feature type="domain" description="DNA polymerase III beta sliding clamp C-terminal" evidence="13">
    <location>
        <begin position="243"/>
        <end position="363"/>
    </location>
</feature>
<dbReference type="OrthoDB" id="8421503at2"/>
<organism evidence="14 15">
    <name type="scientific">Alkalibacter saccharofermentans DSM 14828</name>
    <dbReference type="NCBI Taxonomy" id="1120975"/>
    <lineage>
        <taxon>Bacteria</taxon>
        <taxon>Bacillati</taxon>
        <taxon>Bacillota</taxon>
        <taxon>Clostridia</taxon>
        <taxon>Eubacteriales</taxon>
        <taxon>Eubacteriaceae</taxon>
        <taxon>Alkalibacter</taxon>
    </lineage>
</organism>
<evidence type="ECO:0000256" key="5">
    <source>
        <dbReference type="ARBA" id="ARBA00022679"/>
    </source>
</evidence>
<comment type="subunit">
    <text evidence="10">Forms a ring-shaped head-to-tail homodimer around DNA.</text>
</comment>
<protein>
    <recommendedName>
        <fullName evidence="3 10">Beta sliding clamp</fullName>
    </recommendedName>
</protein>
<evidence type="ECO:0000256" key="8">
    <source>
        <dbReference type="ARBA" id="ARBA00022932"/>
    </source>
</evidence>
<dbReference type="AlphaFoldDB" id="A0A1M4T6G6"/>
<dbReference type="CDD" id="cd00140">
    <property type="entry name" value="beta_clamp"/>
    <property type="match status" value="1"/>
</dbReference>
<feature type="domain" description="DNA polymerase III beta sliding clamp central" evidence="12">
    <location>
        <begin position="129"/>
        <end position="239"/>
    </location>
</feature>
<dbReference type="PANTHER" id="PTHR30478">
    <property type="entry name" value="DNA POLYMERASE III SUBUNIT BETA"/>
    <property type="match status" value="1"/>
</dbReference>
<dbReference type="STRING" id="1120975.SAMN02746064_00396"/>
<dbReference type="InterPro" id="IPR046938">
    <property type="entry name" value="DNA_clamp_sf"/>
</dbReference>
<evidence type="ECO:0000256" key="4">
    <source>
        <dbReference type="ARBA" id="ARBA00022490"/>
    </source>
</evidence>
<dbReference type="GO" id="GO:0006271">
    <property type="term" value="P:DNA strand elongation involved in DNA replication"/>
    <property type="evidence" value="ECO:0007669"/>
    <property type="project" value="TreeGrafter"/>
</dbReference>
<dbReference type="InterPro" id="IPR022635">
    <property type="entry name" value="DNA_polIII_beta_C"/>
</dbReference>
<dbReference type="GO" id="GO:0003677">
    <property type="term" value="F:DNA binding"/>
    <property type="evidence" value="ECO:0007669"/>
    <property type="project" value="UniProtKB-UniRule"/>
</dbReference>
<comment type="similarity">
    <text evidence="2 10">Belongs to the beta sliding clamp family.</text>
</comment>
<sequence>MQFTTTKISLVNAVNTVQKAVSTKTTLPILEGILFEAIDNDIYLMGTDMEIGIRTKLSGNVYREGKVVLSAKLISELSRKLPDDEVKIELKENNKTLISCKNSEFNIQGEAGEDFPKMPEVVGEKNALIPKELFRSLIKETIFSVAKSDNIPILTGELLEISDGEFKIVALDGYRLALRKAKTEPDIEIKEVIPERTMMEIYRLLSMKEEDVYLSATKNQVLFTIGETSMVSNLLQGEYINYKQIIPSNSTTKIKVNTQELLSSCERAALMVRDGKNNLIKMNFSDSVLEILSNSDLGNLHESIDVDMTGDPLKIAFNCNYFIDALKAVSEEEINLEFTTSVSPCVIKPVDGDYFTYLILPVRYIEH</sequence>
<dbReference type="RefSeq" id="WP_073269403.1">
    <property type="nucleotide sequence ID" value="NZ_FQTU01000002.1"/>
</dbReference>
<keyword evidence="7 10" id="KW-0235">DNA replication</keyword>
<evidence type="ECO:0000313" key="15">
    <source>
        <dbReference type="Proteomes" id="UP000184251"/>
    </source>
</evidence>
<dbReference type="GO" id="GO:0009360">
    <property type="term" value="C:DNA polymerase III complex"/>
    <property type="evidence" value="ECO:0007669"/>
    <property type="project" value="InterPro"/>
</dbReference>
<accession>A0A1M4T6G6</accession>
<dbReference type="SMART" id="SM00480">
    <property type="entry name" value="POL3Bc"/>
    <property type="match status" value="1"/>
</dbReference>
<dbReference type="Pfam" id="PF00712">
    <property type="entry name" value="DNA_pol3_beta"/>
    <property type="match status" value="1"/>
</dbReference>
<dbReference type="Pfam" id="PF02768">
    <property type="entry name" value="DNA_pol3_beta_3"/>
    <property type="match status" value="1"/>
</dbReference>
<keyword evidence="9" id="KW-0238">DNA-binding</keyword>
<feature type="domain" description="DNA polymerase III beta sliding clamp N-terminal" evidence="11">
    <location>
        <begin position="1"/>
        <end position="119"/>
    </location>
</feature>
<dbReference type="GO" id="GO:0005737">
    <property type="term" value="C:cytoplasm"/>
    <property type="evidence" value="ECO:0007669"/>
    <property type="project" value="UniProtKB-SubCell"/>
</dbReference>
<keyword evidence="5 10" id="KW-0808">Transferase</keyword>
<reference evidence="14 15" key="1">
    <citation type="submission" date="2016-11" db="EMBL/GenBank/DDBJ databases">
        <authorList>
            <person name="Jaros S."/>
            <person name="Januszkiewicz K."/>
            <person name="Wedrychowicz H."/>
        </authorList>
    </citation>
    <scope>NUCLEOTIDE SEQUENCE [LARGE SCALE GENOMIC DNA]</scope>
    <source>
        <strain evidence="14 15">DSM 14828</strain>
    </source>
</reference>
<dbReference type="PANTHER" id="PTHR30478:SF0">
    <property type="entry name" value="BETA SLIDING CLAMP"/>
    <property type="match status" value="1"/>
</dbReference>
<evidence type="ECO:0000256" key="1">
    <source>
        <dbReference type="ARBA" id="ARBA00004496"/>
    </source>
</evidence>
<keyword evidence="8 10" id="KW-0239">DNA-directed DNA polymerase</keyword>
<dbReference type="NCBIfam" id="TIGR00663">
    <property type="entry name" value="dnan"/>
    <property type="match status" value="1"/>
</dbReference>
<evidence type="ECO:0000259" key="11">
    <source>
        <dbReference type="Pfam" id="PF00712"/>
    </source>
</evidence>
<evidence type="ECO:0000259" key="13">
    <source>
        <dbReference type="Pfam" id="PF02768"/>
    </source>
</evidence>
<dbReference type="Gene3D" id="3.70.10.10">
    <property type="match status" value="1"/>
</dbReference>
<dbReference type="InterPro" id="IPR022634">
    <property type="entry name" value="DNA_polIII_beta_N"/>
</dbReference>
<evidence type="ECO:0000256" key="10">
    <source>
        <dbReference type="PIRNR" id="PIRNR000804"/>
    </source>
</evidence>
<gene>
    <name evidence="14" type="ORF">SAMN02746064_00396</name>
</gene>
<evidence type="ECO:0000256" key="6">
    <source>
        <dbReference type="ARBA" id="ARBA00022695"/>
    </source>
</evidence>
<dbReference type="Gene3D" id="3.10.150.10">
    <property type="entry name" value="DNA Polymerase III, subunit A, domain 2"/>
    <property type="match status" value="1"/>
</dbReference>
<comment type="function">
    <text evidence="10">Confers DNA tethering and processivity to DNA polymerases and other proteins. Acts as a clamp, forming a ring around DNA (a reaction catalyzed by the clamp-loading complex) which diffuses in an ATP-independent manner freely and bidirectionally along dsDNA. Initially characterized for its ability to contact the catalytic subunit of DNA polymerase III (Pol III), a complex, multichain enzyme responsible for most of the replicative synthesis in bacteria; Pol III exhibits 3'-5' exonuclease proofreading activity. The beta chain is required for initiation of replication as well as for processivity of DNA replication.</text>
</comment>
<evidence type="ECO:0000256" key="2">
    <source>
        <dbReference type="ARBA" id="ARBA00010752"/>
    </source>
</evidence>
<evidence type="ECO:0000256" key="9">
    <source>
        <dbReference type="ARBA" id="ARBA00023125"/>
    </source>
</evidence>
<evidence type="ECO:0000256" key="3">
    <source>
        <dbReference type="ARBA" id="ARBA00021035"/>
    </source>
</evidence>
<dbReference type="InterPro" id="IPR022637">
    <property type="entry name" value="DNA_polIII_beta_cen"/>
</dbReference>
<dbReference type="EMBL" id="FQTU01000002">
    <property type="protein sequence ID" value="SHE40035.1"/>
    <property type="molecule type" value="Genomic_DNA"/>
</dbReference>
<keyword evidence="6 10" id="KW-0548">Nucleotidyltransferase</keyword>
<evidence type="ECO:0000313" key="14">
    <source>
        <dbReference type="EMBL" id="SHE40035.1"/>
    </source>
</evidence>
<keyword evidence="15" id="KW-1185">Reference proteome</keyword>
<dbReference type="GO" id="GO:0008408">
    <property type="term" value="F:3'-5' exonuclease activity"/>
    <property type="evidence" value="ECO:0007669"/>
    <property type="project" value="InterPro"/>
</dbReference>
<keyword evidence="4 10" id="KW-0963">Cytoplasm</keyword>
<dbReference type="Pfam" id="PF02767">
    <property type="entry name" value="DNA_pol3_beta_2"/>
    <property type="match status" value="1"/>
</dbReference>